<dbReference type="AlphaFoldDB" id="A0A1V6Q834"/>
<gene>
    <name evidence="1" type="ORF">PENANT_c010G09106</name>
</gene>
<proteinExistence type="predicted"/>
<comment type="caution">
    <text evidence="1">The sequence shown here is derived from an EMBL/GenBank/DDBJ whole genome shotgun (WGS) entry which is preliminary data.</text>
</comment>
<sequence>MPFCSTSLLRSPGRLIITTGHNYRGSRNPLRSQLFGPEDFEVKCFTSPSCAVAPSNLSTPASGSIVYRRIVPNTTRNNSTRAASVVA</sequence>
<dbReference type="Proteomes" id="UP000191672">
    <property type="component" value="Unassembled WGS sequence"/>
</dbReference>
<evidence type="ECO:0000313" key="2">
    <source>
        <dbReference type="Proteomes" id="UP000191672"/>
    </source>
</evidence>
<evidence type="ECO:0000313" key="1">
    <source>
        <dbReference type="EMBL" id="OQD85389.1"/>
    </source>
</evidence>
<reference evidence="2" key="1">
    <citation type="journal article" date="2017" name="Nat. Microbiol.">
        <title>Global analysis of biosynthetic gene clusters reveals vast potential of secondary metabolite production in Penicillium species.</title>
        <authorList>
            <person name="Nielsen J.C."/>
            <person name="Grijseels S."/>
            <person name="Prigent S."/>
            <person name="Ji B."/>
            <person name="Dainat J."/>
            <person name="Nielsen K.F."/>
            <person name="Frisvad J.C."/>
            <person name="Workman M."/>
            <person name="Nielsen J."/>
        </authorList>
    </citation>
    <scope>NUCLEOTIDE SEQUENCE [LARGE SCALE GENOMIC DNA]</scope>
    <source>
        <strain evidence="2">IBT 31811</strain>
    </source>
</reference>
<organism evidence="1 2">
    <name type="scientific">Penicillium antarcticum</name>
    <dbReference type="NCBI Taxonomy" id="416450"/>
    <lineage>
        <taxon>Eukaryota</taxon>
        <taxon>Fungi</taxon>
        <taxon>Dikarya</taxon>
        <taxon>Ascomycota</taxon>
        <taxon>Pezizomycotina</taxon>
        <taxon>Eurotiomycetes</taxon>
        <taxon>Eurotiomycetidae</taxon>
        <taxon>Eurotiales</taxon>
        <taxon>Aspergillaceae</taxon>
        <taxon>Penicillium</taxon>
    </lineage>
</organism>
<keyword evidence="2" id="KW-1185">Reference proteome</keyword>
<dbReference type="EMBL" id="MDYN01000010">
    <property type="protein sequence ID" value="OQD85389.1"/>
    <property type="molecule type" value="Genomic_DNA"/>
</dbReference>
<protein>
    <submittedName>
        <fullName evidence="1">Uncharacterized protein</fullName>
    </submittedName>
</protein>
<name>A0A1V6Q834_9EURO</name>
<accession>A0A1V6Q834</accession>